<feature type="compositionally biased region" description="Acidic residues" evidence="3">
    <location>
        <begin position="160"/>
        <end position="169"/>
    </location>
</feature>
<evidence type="ECO:0000259" key="4">
    <source>
        <dbReference type="PROSITE" id="PS50014"/>
    </source>
</evidence>
<evidence type="ECO:0000313" key="6">
    <source>
        <dbReference type="Proteomes" id="UP001454036"/>
    </source>
</evidence>
<evidence type="ECO:0000256" key="1">
    <source>
        <dbReference type="ARBA" id="ARBA00023117"/>
    </source>
</evidence>
<dbReference type="Proteomes" id="UP001454036">
    <property type="component" value="Unassembled WGS sequence"/>
</dbReference>
<keyword evidence="1 2" id="KW-0103">Bromodomain</keyword>
<dbReference type="InterPro" id="IPR036427">
    <property type="entry name" value="Bromodomain-like_sf"/>
</dbReference>
<dbReference type="PROSITE" id="PS00633">
    <property type="entry name" value="BROMODOMAIN_1"/>
    <property type="match status" value="1"/>
</dbReference>
<dbReference type="PROSITE" id="PS50014">
    <property type="entry name" value="BROMODOMAIN_2"/>
    <property type="match status" value="1"/>
</dbReference>
<dbReference type="PANTHER" id="PTHR22881">
    <property type="entry name" value="BROMODOMAIN CONTAINING PROTEIN"/>
    <property type="match status" value="1"/>
</dbReference>
<evidence type="ECO:0000313" key="5">
    <source>
        <dbReference type="EMBL" id="GAA0163016.1"/>
    </source>
</evidence>
<comment type="caution">
    <text evidence="5">The sequence shown here is derived from an EMBL/GenBank/DDBJ whole genome shotgun (WGS) entry which is preliminary data.</text>
</comment>
<proteinExistence type="predicted"/>
<feature type="compositionally biased region" description="Basic and acidic residues" evidence="3">
    <location>
        <begin position="443"/>
        <end position="452"/>
    </location>
</feature>
<keyword evidence="6" id="KW-1185">Reference proteome</keyword>
<dbReference type="Pfam" id="PF00439">
    <property type="entry name" value="Bromodomain"/>
    <property type="match status" value="1"/>
</dbReference>
<sequence>MKGQNGNNKKKGRPSAADLAAAAEKEVRRSARRRKVRSTTIDFDDYLDDDEYFFVEQEEDERRREKKIKLLLKLHSGGVTTKDSVYSRRKLLENLASYSSASDNDNNNNNNNNDKNNRNNNNFSNINSFSNNNKGSRKRRVVNGEIDNVEIGIERGKGDSEEEDYEENGDCDRINDDEVKGEEIGEATNEVDLAPGTPTKPNSECPLPDKNILELILRKLQKKDIYGVYAEPVDPEELPDYHELIEKPIDFSTIRSKLSNGSYATLEQFETDVFLLCSNAMQYNEPDTIYHKQARSIQDLAKRKFHKLRIDNERLENQTKSDMKPEPVSVFKKQIRRQTSLENQIKSDMKPEPVAVFKKQIRRQTSRTLQEPNGSDFSAGANPLSVIHTQNGSNLMQAGMIGTSSNLDVLVEGNHFVIDTSVDKLGESLAGRGHLPRFARKAPTQDDNHDTYSIRSQPNASSDSALSTFDGETKQLIPVGLYVEHAYARSLARFAGTLGRVAWGVASKRIEQILPPGTKFGRGWVGEYEPLPTPVLIPDNSNI</sequence>
<gene>
    <name evidence="5" type="ORF">LIER_18992</name>
</gene>
<dbReference type="SMART" id="SM00297">
    <property type="entry name" value="BROMO"/>
    <property type="match status" value="1"/>
</dbReference>
<accession>A0AAV3QIQ0</accession>
<name>A0AAV3QIQ0_LITER</name>
<dbReference type="InterPro" id="IPR001487">
    <property type="entry name" value="Bromodomain"/>
</dbReference>
<evidence type="ECO:0000256" key="3">
    <source>
        <dbReference type="SAM" id="MobiDB-lite"/>
    </source>
</evidence>
<feature type="region of interest" description="Disordered" evidence="3">
    <location>
        <begin position="98"/>
        <end position="175"/>
    </location>
</feature>
<reference evidence="5 6" key="1">
    <citation type="submission" date="2024-01" db="EMBL/GenBank/DDBJ databases">
        <title>The complete chloroplast genome sequence of Lithospermum erythrorhizon: insights into the phylogenetic relationship among Boraginaceae species and the maternal lineages of purple gromwells.</title>
        <authorList>
            <person name="Okada T."/>
            <person name="Watanabe K."/>
        </authorList>
    </citation>
    <scope>NUCLEOTIDE SEQUENCE [LARGE SCALE GENOMIC DNA]</scope>
</reference>
<organism evidence="5 6">
    <name type="scientific">Lithospermum erythrorhizon</name>
    <name type="common">Purple gromwell</name>
    <name type="synonym">Lithospermum officinale var. erythrorhizon</name>
    <dbReference type="NCBI Taxonomy" id="34254"/>
    <lineage>
        <taxon>Eukaryota</taxon>
        <taxon>Viridiplantae</taxon>
        <taxon>Streptophyta</taxon>
        <taxon>Embryophyta</taxon>
        <taxon>Tracheophyta</taxon>
        <taxon>Spermatophyta</taxon>
        <taxon>Magnoliopsida</taxon>
        <taxon>eudicotyledons</taxon>
        <taxon>Gunneridae</taxon>
        <taxon>Pentapetalae</taxon>
        <taxon>asterids</taxon>
        <taxon>lamiids</taxon>
        <taxon>Boraginales</taxon>
        <taxon>Boraginaceae</taxon>
        <taxon>Boraginoideae</taxon>
        <taxon>Lithospermeae</taxon>
        <taxon>Lithospermum</taxon>
    </lineage>
</organism>
<feature type="region of interest" description="Disordered" evidence="3">
    <location>
        <begin position="1"/>
        <end position="39"/>
    </location>
</feature>
<dbReference type="InterPro" id="IPR018359">
    <property type="entry name" value="Bromodomain_CS"/>
</dbReference>
<dbReference type="PANTHER" id="PTHR22881:SF42">
    <property type="entry name" value="DNA-BINDING BROMODOMAIN-CONTAINING PROTEIN"/>
    <property type="match status" value="1"/>
</dbReference>
<evidence type="ECO:0000256" key="2">
    <source>
        <dbReference type="PROSITE-ProRule" id="PRU00035"/>
    </source>
</evidence>
<protein>
    <submittedName>
        <fullName evidence="5">Chromatin/chromatin-binding, or -regulatory protein</fullName>
    </submittedName>
</protein>
<dbReference type="Gene3D" id="1.20.920.10">
    <property type="entry name" value="Bromodomain-like"/>
    <property type="match status" value="1"/>
</dbReference>
<dbReference type="EMBL" id="BAABME010004630">
    <property type="protein sequence ID" value="GAA0163016.1"/>
    <property type="molecule type" value="Genomic_DNA"/>
</dbReference>
<dbReference type="InterPro" id="IPR051831">
    <property type="entry name" value="Bromodomain_contain_prot"/>
</dbReference>
<dbReference type="CDD" id="cd04369">
    <property type="entry name" value="Bromodomain"/>
    <property type="match status" value="1"/>
</dbReference>
<dbReference type="SUPFAM" id="SSF47370">
    <property type="entry name" value="Bromodomain"/>
    <property type="match status" value="1"/>
</dbReference>
<feature type="compositionally biased region" description="Polar residues" evidence="3">
    <location>
        <begin position="453"/>
        <end position="467"/>
    </location>
</feature>
<feature type="compositionally biased region" description="Low complexity" evidence="3">
    <location>
        <begin position="99"/>
        <end position="133"/>
    </location>
</feature>
<dbReference type="PRINTS" id="PR00503">
    <property type="entry name" value="BROMODOMAIN"/>
</dbReference>
<dbReference type="AlphaFoldDB" id="A0AAV3QIQ0"/>
<feature type="region of interest" description="Disordered" evidence="3">
    <location>
        <begin position="438"/>
        <end position="467"/>
    </location>
</feature>
<feature type="domain" description="Bromo" evidence="4">
    <location>
        <begin position="221"/>
        <end position="291"/>
    </location>
</feature>